<dbReference type="Proteomes" id="UP001057402">
    <property type="component" value="Chromosome 3"/>
</dbReference>
<dbReference type="EMBL" id="CM042882">
    <property type="protein sequence ID" value="KAI4379386.1"/>
    <property type="molecule type" value="Genomic_DNA"/>
</dbReference>
<reference evidence="2" key="1">
    <citation type="journal article" date="2023" name="Front. Plant Sci.">
        <title>Chromosomal-level genome assembly of Melastoma candidum provides insights into trichome evolution.</title>
        <authorList>
            <person name="Zhong Y."/>
            <person name="Wu W."/>
            <person name="Sun C."/>
            <person name="Zou P."/>
            <person name="Liu Y."/>
            <person name="Dai S."/>
            <person name="Zhou R."/>
        </authorList>
    </citation>
    <scope>NUCLEOTIDE SEQUENCE [LARGE SCALE GENOMIC DNA]</scope>
</reference>
<name>A0ACB9RNI2_9MYRT</name>
<sequence length="219" mass="24518">MEGETSWDASSSGSDSELPAAEGLIRDEDDCSYSLGSASKLQFRYLMEIGALSLVDEDDLPLSLEGMYERLAREEGGYSWVRFEVYRYLKSLGYIIGRYGVPWRLKSAKRNDGSAGDQERKDSEGIYSEQLLVKEFGNKLCLDDHVPDFDVHLPNGRFRKSSPGDPNFLLRIARGGPPSRLEIDALERKNGSIPLKFCQVDNGRVSFFSFSKVCLPALP</sequence>
<protein>
    <submittedName>
        <fullName evidence="1">Uncharacterized protein</fullName>
    </submittedName>
</protein>
<accession>A0ACB9RNI2</accession>
<evidence type="ECO:0000313" key="1">
    <source>
        <dbReference type="EMBL" id="KAI4379386.1"/>
    </source>
</evidence>
<keyword evidence="2" id="KW-1185">Reference proteome</keyword>
<comment type="caution">
    <text evidence="1">The sequence shown here is derived from an EMBL/GenBank/DDBJ whole genome shotgun (WGS) entry which is preliminary data.</text>
</comment>
<evidence type="ECO:0000313" key="2">
    <source>
        <dbReference type="Proteomes" id="UP001057402"/>
    </source>
</evidence>
<organism evidence="1 2">
    <name type="scientific">Melastoma candidum</name>
    <dbReference type="NCBI Taxonomy" id="119954"/>
    <lineage>
        <taxon>Eukaryota</taxon>
        <taxon>Viridiplantae</taxon>
        <taxon>Streptophyta</taxon>
        <taxon>Embryophyta</taxon>
        <taxon>Tracheophyta</taxon>
        <taxon>Spermatophyta</taxon>
        <taxon>Magnoliopsida</taxon>
        <taxon>eudicotyledons</taxon>
        <taxon>Gunneridae</taxon>
        <taxon>Pentapetalae</taxon>
        <taxon>rosids</taxon>
        <taxon>malvids</taxon>
        <taxon>Myrtales</taxon>
        <taxon>Melastomataceae</taxon>
        <taxon>Melastomatoideae</taxon>
        <taxon>Melastomateae</taxon>
        <taxon>Melastoma</taxon>
    </lineage>
</organism>
<proteinExistence type="predicted"/>
<gene>
    <name evidence="1" type="ORF">MLD38_005693</name>
</gene>